<dbReference type="Pfam" id="PF12662">
    <property type="entry name" value="cEGF"/>
    <property type="match status" value="1"/>
</dbReference>
<evidence type="ECO:0000256" key="16">
    <source>
        <dbReference type="SAM" id="SignalP"/>
    </source>
</evidence>
<evidence type="ECO:0000256" key="10">
    <source>
        <dbReference type="ARBA" id="ARBA00023157"/>
    </source>
</evidence>
<feature type="domain" description="Thyroglobulin type-1" evidence="19">
    <location>
        <begin position="856"/>
        <end position="933"/>
    </location>
</feature>
<keyword evidence="5 16" id="KW-0732">Signal</keyword>
<dbReference type="Gene3D" id="2.40.155.10">
    <property type="entry name" value="Green fluorescent protein"/>
    <property type="match status" value="1"/>
</dbReference>
<feature type="domain" description="EGF-like" evidence="17">
    <location>
        <begin position="767"/>
        <end position="810"/>
    </location>
</feature>
<evidence type="ECO:0000256" key="12">
    <source>
        <dbReference type="PROSITE-ProRule" id="PRU00076"/>
    </source>
</evidence>
<dbReference type="FunFam" id="2.10.25.10:FF:000003">
    <property type="entry name" value="fibrillin-1 isoform X1"/>
    <property type="match status" value="1"/>
</dbReference>
<keyword evidence="10 14" id="KW-1015">Disulfide bond</keyword>
<dbReference type="SMART" id="SM00135">
    <property type="entry name" value="LY"/>
    <property type="match status" value="5"/>
</dbReference>
<dbReference type="Pfam" id="PF07645">
    <property type="entry name" value="EGF_CA"/>
    <property type="match status" value="1"/>
</dbReference>
<evidence type="ECO:0000256" key="3">
    <source>
        <dbReference type="ARBA" id="ARBA00022530"/>
    </source>
</evidence>
<evidence type="ECO:0000256" key="11">
    <source>
        <dbReference type="ARBA" id="ARBA00023180"/>
    </source>
</evidence>
<feature type="repeat" description="LDL-receptor class B" evidence="13">
    <location>
        <begin position="1090"/>
        <end position="1134"/>
    </location>
</feature>
<dbReference type="InterPro" id="IPR036857">
    <property type="entry name" value="Thyroglobulin_1_sf"/>
</dbReference>
<feature type="domain" description="NIDO" evidence="20">
    <location>
        <begin position="98"/>
        <end position="262"/>
    </location>
</feature>
<dbReference type="Proteomes" id="UP001591681">
    <property type="component" value="Unassembled WGS sequence"/>
</dbReference>
<dbReference type="SUPFAM" id="SSF63825">
    <property type="entry name" value="YWTD domain"/>
    <property type="match status" value="1"/>
</dbReference>
<dbReference type="PANTHER" id="PTHR46513">
    <property type="entry name" value="VITELLOGENIN RECEPTOR-LIKE PROTEIN-RELATED-RELATED"/>
    <property type="match status" value="1"/>
</dbReference>
<proteinExistence type="predicted"/>
<evidence type="ECO:0000256" key="5">
    <source>
        <dbReference type="ARBA" id="ARBA00022729"/>
    </source>
</evidence>
<evidence type="ECO:0000256" key="2">
    <source>
        <dbReference type="ARBA" id="ARBA00022525"/>
    </source>
</evidence>
<dbReference type="InterPro" id="IPR050778">
    <property type="entry name" value="Cueball_EGF_LRP_Nidogen"/>
</dbReference>
<dbReference type="PROSITE" id="PS00010">
    <property type="entry name" value="ASX_HYDROXYL"/>
    <property type="match status" value="3"/>
</dbReference>
<dbReference type="Pfam" id="PF00058">
    <property type="entry name" value="Ldl_recept_b"/>
    <property type="match status" value="3"/>
</dbReference>
<evidence type="ECO:0000256" key="7">
    <source>
        <dbReference type="ARBA" id="ARBA00022837"/>
    </source>
</evidence>
<comment type="caution">
    <text evidence="21">The sequence shown here is derived from an EMBL/GenBank/DDBJ whole genome shotgun (WGS) entry which is preliminary data.</text>
</comment>
<feature type="compositionally biased region" description="Basic and acidic residues" evidence="15">
    <location>
        <begin position="367"/>
        <end position="378"/>
    </location>
</feature>
<feature type="disulfide bond" evidence="14">
    <location>
        <begin position="903"/>
        <end position="910"/>
    </location>
</feature>
<feature type="region of interest" description="Disordered" evidence="15">
    <location>
        <begin position="921"/>
        <end position="950"/>
    </location>
</feature>
<evidence type="ECO:0000256" key="6">
    <source>
        <dbReference type="ARBA" id="ARBA00022737"/>
    </source>
</evidence>
<dbReference type="AlphaFoldDB" id="A0ABD1JHI1"/>
<dbReference type="SMART" id="SM00181">
    <property type="entry name" value="EGF"/>
    <property type="match status" value="6"/>
</dbReference>
<organism evidence="21 22">
    <name type="scientific">Coilia grayii</name>
    <name type="common">Gray's grenadier anchovy</name>
    <dbReference type="NCBI Taxonomy" id="363190"/>
    <lineage>
        <taxon>Eukaryota</taxon>
        <taxon>Metazoa</taxon>
        <taxon>Chordata</taxon>
        <taxon>Craniata</taxon>
        <taxon>Vertebrata</taxon>
        <taxon>Euteleostomi</taxon>
        <taxon>Actinopterygii</taxon>
        <taxon>Neopterygii</taxon>
        <taxon>Teleostei</taxon>
        <taxon>Clupei</taxon>
        <taxon>Clupeiformes</taxon>
        <taxon>Clupeoidei</taxon>
        <taxon>Engraulidae</taxon>
        <taxon>Coilinae</taxon>
        <taxon>Coilia</taxon>
    </lineage>
</organism>
<dbReference type="SUPFAM" id="SSF57184">
    <property type="entry name" value="Growth factor receptor domain"/>
    <property type="match status" value="2"/>
</dbReference>
<dbReference type="Pfam" id="PF12947">
    <property type="entry name" value="EGF_3"/>
    <property type="match status" value="2"/>
</dbReference>
<dbReference type="InterPro" id="IPR011042">
    <property type="entry name" value="6-blade_b-propeller_TolB-like"/>
</dbReference>
<comment type="caution">
    <text evidence="12">Lacks conserved residue(s) required for the propagation of feature annotation.</text>
</comment>
<dbReference type="FunFam" id="2.120.10.30:FF:000241">
    <property type="entry name" value="Low-density lipoprotein receptor-related protein 6"/>
    <property type="match status" value="1"/>
</dbReference>
<feature type="repeat" description="LDL-receptor class B" evidence="13">
    <location>
        <begin position="1004"/>
        <end position="1046"/>
    </location>
</feature>
<evidence type="ECO:0000259" key="19">
    <source>
        <dbReference type="PROSITE" id="PS51162"/>
    </source>
</evidence>
<dbReference type="Pfam" id="PF06119">
    <property type="entry name" value="NIDO"/>
    <property type="match status" value="1"/>
</dbReference>
<feature type="domain" description="EGF-like" evidence="17">
    <location>
        <begin position="720"/>
        <end position="762"/>
    </location>
</feature>
<dbReference type="SUPFAM" id="SSF54511">
    <property type="entry name" value="GFP-like"/>
    <property type="match status" value="1"/>
</dbReference>
<evidence type="ECO:0000256" key="15">
    <source>
        <dbReference type="SAM" id="MobiDB-lite"/>
    </source>
</evidence>
<dbReference type="SMART" id="SM00539">
    <property type="entry name" value="NIDO"/>
    <property type="match status" value="1"/>
</dbReference>
<dbReference type="PROSITE" id="PS51162">
    <property type="entry name" value="THYROGLOBULIN_1_2"/>
    <property type="match status" value="1"/>
</dbReference>
<dbReference type="GO" id="GO:0005604">
    <property type="term" value="C:basement membrane"/>
    <property type="evidence" value="ECO:0007669"/>
    <property type="project" value="UniProtKB-SubCell"/>
</dbReference>
<dbReference type="InterPro" id="IPR024731">
    <property type="entry name" value="NELL2-like_EGF"/>
</dbReference>
<evidence type="ECO:0000313" key="22">
    <source>
        <dbReference type="Proteomes" id="UP001591681"/>
    </source>
</evidence>
<dbReference type="InterPro" id="IPR001881">
    <property type="entry name" value="EGF-like_Ca-bd_dom"/>
</dbReference>
<keyword evidence="7" id="KW-0106">Calcium</keyword>
<evidence type="ECO:0000256" key="4">
    <source>
        <dbReference type="ARBA" id="ARBA00022536"/>
    </source>
</evidence>
<feature type="compositionally biased region" description="Low complexity" evidence="15">
    <location>
        <begin position="285"/>
        <end position="294"/>
    </location>
</feature>
<dbReference type="PROSITE" id="PS51120">
    <property type="entry name" value="LDLRB"/>
    <property type="match status" value="3"/>
</dbReference>
<dbReference type="CDD" id="cd00255">
    <property type="entry name" value="nidG2"/>
    <property type="match status" value="1"/>
</dbReference>
<keyword evidence="11" id="KW-0325">Glycoprotein</keyword>
<dbReference type="Gene3D" id="4.10.800.10">
    <property type="entry name" value="Thyroglobulin type-1"/>
    <property type="match status" value="1"/>
</dbReference>
<feature type="compositionally biased region" description="Acidic residues" evidence="15">
    <location>
        <begin position="324"/>
        <end position="333"/>
    </location>
</feature>
<keyword evidence="8" id="KW-0084">Basement membrane</keyword>
<evidence type="ECO:0000259" key="17">
    <source>
        <dbReference type="PROSITE" id="PS50026"/>
    </source>
</evidence>
<dbReference type="GO" id="GO:0030855">
    <property type="term" value="P:epithelial cell differentiation"/>
    <property type="evidence" value="ECO:0007669"/>
    <property type="project" value="UniProtKB-ARBA"/>
</dbReference>
<keyword evidence="22" id="KW-1185">Reference proteome</keyword>
<evidence type="ECO:0000259" key="18">
    <source>
        <dbReference type="PROSITE" id="PS50993"/>
    </source>
</evidence>
<dbReference type="InterPro" id="IPR000152">
    <property type="entry name" value="EGF-type_Asp/Asn_hydroxyl_site"/>
</dbReference>
<evidence type="ECO:0000256" key="1">
    <source>
        <dbReference type="ARBA" id="ARBA00004302"/>
    </source>
</evidence>
<feature type="domain" description="Nidogen G2 beta-barrel" evidence="18">
    <location>
        <begin position="447"/>
        <end position="680"/>
    </location>
</feature>
<dbReference type="InterPro" id="IPR000742">
    <property type="entry name" value="EGF"/>
</dbReference>
<dbReference type="InterPro" id="IPR049883">
    <property type="entry name" value="NOTCH1_EGF-like"/>
</dbReference>
<dbReference type="InterPro" id="IPR003886">
    <property type="entry name" value="NIDO_dom"/>
</dbReference>
<dbReference type="PROSITE" id="PS01186">
    <property type="entry name" value="EGF_2"/>
    <property type="match status" value="5"/>
</dbReference>
<comment type="subcellular location">
    <subcellularLocation>
        <location evidence="1">Secreted</location>
        <location evidence="1">Extracellular space</location>
        <location evidence="1">Extracellular matrix</location>
        <location evidence="1">Basement membrane</location>
    </subcellularLocation>
</comment>
<accession>A0ABD1JHI1</accession>
<dbReference type="PROSITE" id="PS01187">
    <property type="entry name" value="EGF_CA"/>
    <property type="match status" value="1"/>
</dbReference>
<evidence type="ECO:0000259" key="20">
    <source>
        <dbReference type="PROSITE" id="PS51220"/>
    </source>
</evidence>
<dbReference type="PROSITE" id="PS00484">
    <property type="entry name" value="THYROGLOBULIN_1_1"/>
    <property type="match status" value="1"/>
</dbReference>
<dbReference type="SMART" id="SM00179">
    <property type="entry name" value="EGF_CA"/>
    <property type="match status" value="3"/>
</dbReference>
<reference evidence="21 22" key="1">
    <citation type="submission" date="2024-09" db="EMBL/GenBank/DDBJ databases">
        <title>A chromosome-level genome assembly of Gray's grenadier anchovy, Coilia grayii.</title>
        <authorList>
            <person name="Fu Z."/>
        </authorList>
    </citation>
    <scope>NUCLEOTIDE SEQUENCE [LARGE SCALE GENOMIC DNA]</scope>
    <source>
        <strain evidence="21">G4</strain>
        <tissue evidence="21">Muscle</tissue>
    </source>
</reference>
<dbReference type="SMART" id="SM00211">
    <property type="entry name" value="TY"/>
    <property type="match status" value="1"/>
</dbReference>
<dbReference type="Gene3D" id="2.120.10.30">
    <property type="entry name" value="TolB, C-terminal domain"/>
    <property type="match status" value="1"/>
</dbReference>
<dbReference type="InterPro" id="IPR000716">
    <property type="entry name" value="Thyroglobulin_1"/>
</dbReference>
<protein>
    <recommendedName>
        <fullName evidence="23">Nidogen</fullName>
    </recommendedName>
</protein>
<feature type="signal peptide" evidence="16">
    <location>
        <begin position="1"/>
        <end position="17"/>
    </location>
</feature>
<dbReference type="Pfam" id="PF07474">
    <property type="entry name" value="G2F"/>
    <property type="match status" value="1"/>
</dbReference>
<feature type="chain" id="PRO_5044892125" description="Nidogen" evidence="16">
    <location>
        <begin position="18"/>
        <end position="1262"/>
    </location>
</feature>
<dbReference type="InterPro" id="IPR018097">
    <property type="entry name" value="EGF_Ca-bd_CS"/>
</dbReference>
<dbReference type="PROSITE" id="PS50993">
    <property type="entry name" value="NIDOGEN_G2"/>
    <property type="match status" value="1"/>
</dbReference>
<keyword evidence="3" id="KW-0272">Extracellular matrix</keyword>
<evidence type="ECO:0000313" key="21">
    <source>
        <dbReference type="EMBL" id="KAL2086617.1"/>
    </source>
</evidence>
<dbReference type="InterPro" id="IPR009017">
    <property type="entry name" value="GFP"/>
</dbReference>
<dbReference type="SMART" id="SM00682">
    <property type="entry name" value="G2F"/>
    <property type="match status" value="1"/>
</dbReference>
<dbReference type="SUPFAM" id="SSF57610">
    <property type="entry name" value="Thyroglobulin type-1 domain"/>
    <property type="match status" value="1"/>
</dbReference>
<keyword evidence="6" id="KW-0677">Repeat</keyword>
<name>A0ABD1JHI1_9TELE</name>
<dbReference type="InterPro" id="IPR000033">
    <property type="entry name" value="LDLR_classB_rpt"/>
</dbReference>
<dbReference type="InterPro" id="IPR006605">
    <property type="entry name" value="G2_nidogen/fibulin_G2F"/>
</dbReference>
<dbReference type="CDD" id="cd00191">
    <property type="entry name" value="TY"/>
    <property type="match status" value="1"/>
</dbReference>
<keyword evidence="9" id="KW-0130">Cell adhesion</keyword>
<feature type="domain" description="EGF-like" evidence="17">
    <location>
        <begin position="678"/>
        <end position="719"/>
    </location>
</feature>
<feature type="region of interest" description="Disordered" evidence="15">
    <location>
        <begin position="279"/>
        <end position="388"/>
    </location>
</feature>
<dbReference type="Pfam" id="PF00086">
    <property type="entry name" value="Thyroglobulin_1"/>
    <property type="match status" value="1"/>
</dbReference>
<evidence type="ECO:0000256" key="14">
    <source>
        <dbReference type="PROSITE-ProRule" id="PRU00500"/>
    </source>
</evidence>
<evidence type="ECO:0000256" key="8">
    <source>
        <dbReference type="ARBA" id="ARBA00022869"/>
    </source>
</evidence>
<dbReference type="GO" id="GO:0007155">
    <property type="term" value="P:cell adhesion"/>
    <property type="evidence" value="ECO:0007669"/>
    <property type="project" value="UniProtKB-KW"/>
</dbReference>
<feature type="repeat" description="LDL-receptor class B" evidence="13">
    <location>
        <begin position="1047"/>
        <end position="1089"/>
    </location>
</feature>
<evidence type="ECO:0000256" key="9">
    <source>
        <dbReference type="ARBA" id="ARBA00022889"/>
    </source>
</evidence>
<dbReference type="Gene3D" id="2.10.25.10">
    <property type="entry name" value="Laminin"/>
    <property type="match status" value="5"/>
</dbReference>
<dbReference type="InterPro" id="IPR009030">
    <property type="entry name" value="Growth_fac_rcpt_cys_sf"/>
</dbReference>
<dbReference type="FunFam" id="2.10.25.10:FF:000038">
    <property type="entry name" value="Fibrillin 2"/>
    <property type="match status" value="1"/>
</dbReference>
<evidence type="ECO:0008006" key="23">
    <source>
        <dbReference type="Google" id="ProtNLM"/>
    </source>
</evidence>
<keyword evidence="2" id="KW-0964">Secreted</keyword>
<dbReference type="PROSITE" id="PS51220">
    <property type="entry name" value="NIDO"/>
    <property type="match status" value="1"/>
</dbReference>
<feature type="domain" description="EGF-like" evidence="17">
    <location>
        <begin position="811"/>
        <end position="849"/>
    </location>
</feature>
<feature type="domain" description="EGF-like" evidence="17">
    <location>
        <begin position="403"/>
        <end position="443"/>
    </location>
</feature>
<dbReference type="InterPro" id="IPR026823">
    <property type="entry name" value="cEGF"/>
</dbReference>
<evidence type="ECO:0000256" key="13">
    <source>
        <dbReference type="PROSITE-ProRule" id="PRU00461"/>
    </source>
</evidence>
<dbReference type="CDD" id="cd00054">
    <property type="entry name" value="EGF_CA"/>
    <property type="match status" value="3"/>
</dbReference>
<dbReference type="PROSITE" id="PS50026">
    <property type="entry name" value="EGF_3"/>
    <property type="match status" value="5"/>
</dbReference>
<dbReference type="CDD" id="cd00053">
    <property type="entry name" value="EGF"/>
    <property type="match status" value="1"/>
</dbReference>
<sequence length="1262" mass="139465">MGLFQLGCFAWIHLVLALTVTGLNRTELFDYGVQHGDQILEPGPDQNQELALDQTLFFYKSSFDTVYISTNGFIAMDSIPDEAEYLGKMPASFGMVAALMGNLDTSDGVGKVYYRQDSSPATLLRATKHISQAFPADDEVEPTHVIIVTWEDVWPQGLLGRGDGVATSEGNTFQLVVASMESASYAILLYPRDGLHYLSTPIGGRIKPLEVGFNQGEVSGWLWSSAGEYYRVSSDDVRSIRQLTRKTNSGQRGVWVYEIGTSPFFTSIHSGETDELDFEDFEESTPAPTTTVPVPVIPEREREWEGEYEEGPDYPPVHPPYETVTEDWEEETPDPPTQAPQVPVDPGQFPVYPRPTYPEPSYSEPPRYPEPDQPEPRRPSQPQRPQVVVVDTDDLDVDVFSYNYETCANNWQKCSSFADCRDYSSGYCCHCRPGYYGDGRDCVAEGKPQRMNGKVTGRVFVGGSSSPLEFASNELHSYVVANDGRAYVAISTIPASLGPSLQPLASLGGAIGWAFALEQPGYQNGFSLIGGRFTRQAEVTFHPGGERLSITQVFKGIDEHDHLTISTTLEGRIPEVPRAATVQIEPYKEIYQYSRNIITSSSRRDYTVTLGGLGVQTLSYSWRQTITFEGCHHDQGANQPPSSQQLSVDQVFVMYDSANQLIRYAMSNKIGSIHSEGVENPCFTGRHGCDTNAMCRPGEGTHFTCECATGFTGDGRTCYDVDECRQTPQICGRHAVCSNQPGTFRCECMDGFQFSSDGRTCVEVERPVNHCVRGTHDCDLAERAQCSYTGGSAYLCSCLPGYQGDGRTCRDIDECQPGRCHGDAICYNTQGSFTCQCRPGFYGDGFHCTPDSHREKTACEQHRERALAASANTGGYFFFRPRPAVGQFVPSCDPYGAYEPMQCHGSTGQCWCVDREGQEISGTRTGPDSKPSCIDQGVAPTPVGPTPRPDVSPLAPGTSLLFAQSGKIEHLPLNGETMLKDDAKTLLHVPDKVVIALAYDCVDKVVYWSDITQPAISSVPLKGGQPTTLIKTDLGSPEGIAIDHLSRLMFWTDSMMDRIEVSKLDGSHRRVLFDDNLVNPRPIVADPLNGRLYWSDWNRDGPKVEMSNMDGTDRSALVSEDLGLPNGLTFDPQTRQLCWADAGTRKVECVDPYTRQRRKIVEGIQYPFAVVHYGSNLYYTDWRREAVVAVDRRAEKEVDEYLPLRRSRTYGITTTHPQCLPGVNYCSGSNGGCSHLCLPRPGGLTCRCPDANDGTCVERDRQ</sequence>
<dbReference type="PANTHER" id="PTHR46513:SF6">
    <property type="entry name" value="NIDOGEN-1"/>
    <property type="match status" value="1"/>
</dbReference>
<gene>
    <name evidence="21" type="ORF">ACEWY4_017676</name>
</gene>
<keyword evidence="4 12" id="KW-0245">EGF-like domain</keyword>
<dbReference type="EMBL" id="JBHFQA010000015">
    <property type="protein sequence ID" value="KAL2086617.1"/>
    <property type="molecule type" value="Genomic_DNA"/>
</dbReference>